<dbReference type="Gramene" id="OGLUM10G08200.1">
    <property type="protein sequence ID" value="OGLUM10G08200.1"/>
    <property type="gene ID" value="OGLUM10G08200"/>
</dbReference>
<evidence type="ECO:0000313" key="3">
    <source>
        <dbReference type="Proteomes" id="UP000026961"/>
    </source>
</evidence>
<reference evidence="2" key="1">
    <citation type="submission" date="2015-04" db="UniProtKB">
        <authorList>
            <consortium name="EnsemblPlants"/>
        </authorList>
    </citation>
    <scope>IDENTIFICATION</scope>
</reference>
<sequence length="111" mass="11725">MPVPSSLSSIDFTQRMFWNVDLTIAVPECALDAAVTKPDRATTPPASPRPPLHLPPRNPSNGPTILEIDIVFSSIIDSILSDRAADVNPGVVPCRHGASRRCGSAGTPSLV</sequence>
<dbReference type="HOGENOM" id="CLU_2162326_0_0_1"/>
<feature type="region of interest" description="Disordered" evidence="1">
    <location>
        <begin position="36"/>
        <end position="61"/>
    </location>
</feature>
<dbReference type="EnsemblPlants" id="OGLUM10G08200.1">
    <property type="protein sequence ID" value="OGLUM10G08200.1"/>
    <property type="gene ID" value="OGLUM10G08200"/>
</dbReference>
<organism evidence="2">
    <name type="scientific">Oryza glumipatula</name>
    <dbReference type="NCBI Taxonomy" id="40148"/>
    <lineage>
        <taxon>Eukaryota</taxon>
        <taxon>Viridiplantae</taxon>
        <taxon>Streptophyta</taxon>
        <taxon>Embryophyta</taxon>
        <taxon>Tracheophyta</taxon>
        <taxon>Spermatophyta</taxon>
        <taxon>Magnoliopsida</taxon>
        <taxon>Liliopsida</taxon>
        <taxon>Poales</taxon>
        <taxon>Poaceae</taxon>
        <taxon>BOP clade</taxon>
        <taxon>Oryzoideae</taxon>
        <taxon>Oryzeae</taxon>
        <taxon>Oryzinae</taxon>
        <taxon>Oryza</taxon>
    </lineage>
</organism>
<name>A0A0E0B9X3_9ORYZ</name>
<keyword evidence="3" id="KW-1185">Reference proteome</keyword>
<accession>A0A0E0B9X3</accession>
<dbReference type="AlphaFoldDB" id="A0A0E0B9X3"/>
<evidence type="ECO:0000313" key="2">
    <source>
        <dbReference type="EnsemblPlants" id="OGLUM10G08200.1"/>
    </source>
</evidence>
<reference evidence="2" key="2">
    <citation type="submission" date="2018-05" db="EMBL/GenBank/DDBJ databases">
        <title>OgluRS3 (Oryza glumaepatula Reference Sequence Version 3).</title>
        <authorList>
            <person name="Zhang J."/>
            <person name="Kudrna D."/>
            <person name="Lee S."/>
            <person name="Talag J."/>
            <person name="Welchert J."/>
            <person name="Wing R.A."/>
        </authorList>
    </citation>
    <scope>NUCLEOTIDE SEQUENCE [LARGE SCALE GENOMIC DNA]</scope>
</reference>
<feature type="compositionally biased region" description="Pro residues" evidence="1">
    <location>
        <begin position="45"/>
        <end position="58"/>
    </location>
</feature>
<protein>
    <submittedName>
        <fullName evidence="2">Uncharacterized protein</fullName>
    </submittedName>
</protein>
<dbReference type="Proteomes" id="UP000026961">
    <property type="component" value="Chromosome 10"/>
</dbReference>
<proteinExistence type="predicted"/>
<evidence type="ECO:0000256" key="1">
    <source>
        <dbReference type="SAM" id="MobiDB-lite"/>
    </source>
</evidence>